<keyword evidence="2" id="KW-1185">Reference proteome</keyword>
<dbReference type="EMBL" id="RRZA01000030">
    <property type="protein sequence ID" value="MBE0457976.1"/>
    <property type="molecule type" value="Genomic_DNA"/>
</dbReference>
<dbReference type="SUPFAM" id="SSF48498">
    <property type="entry name" value="Tetracyclin repressor-like, C-terminal domain"/>
    <property type="match status" value="1"/>
</dbReference>
<reference evidence="1 2" key="1">
    <citation type="submission" date="2020-07" db="EMBL/GenBank/DDBJ databases">
        <title>Halophilic bacteria isolated from french cheeses.</title>
        <authorList>
            <person name="Kothe C.I."/>
            <person name="Farah-Kraiem B."/>
            <person name="Renault P."/>
            <person name="Dridi B."/>
        </authorList>
    </citation>
    <scope>NUCLEOTIDE SEQUENCE [LARGE SCALE GENOMIC DNA]</scope>
    <source>
        <strain evidence="1 2">FME14</strain>
    </source>
</reference>
<dbReference type="RefSeq" id="WP_192541784.1">
    <property type="nucleotide sequence ID" value="NZ_JBQDLW010000007.1"/>
</dbReference>
<organism evidence="1 2">
    <name type="scientific">Pseudoalteromonas prydzensis</name>
    <dbReference type="NCBI Taxonomy" id="182141"/>
    <lineage>
        <taxon>Bacteria</taxon>
        <taxon>Pseudomonadati</taxon>
        <taxon>Pseudomonadota</taxon>
        <taxon>Gammaproteobacteria</taxon>
        <taxon>Alteromonadales</taxon>
        <taxon>Pseudoalteromonadaceae</taxon>
        <taxon>Pseudoalteromonas</taxon>
    </lineage>
</organism>
<name>A0ABR9FMB7_9GAMM</name>
<proteinExistence type="predicted"/>
<sequence length="225" mass="25561">MIEKRVNNNTRQRGRPSRISRESIARVALDIGIQDATLMNIAKALQVDRSSLYHHVKSRKDVVSLATEIAVQELNWEAQEGATWREELIVLTDALWQLYTQNPGLAEAVQQALVTPIEGIHGFAESVARLQQKGFALDDAVIAVDMLVDMVCDCFLGWWSNNKPDSKGKPRSERLIKLWQEQAKNHHHAEQINAMVAIMQAGQRQWWERKRDLVLDAIALRLPPS</sequence>
<dbReference type="Proteomes" id="UP000707245">
    <property type="component" value="Unassembled WGS sequence"/>
</dbReference>
<dbReference type="InterPro" id="IPR036271">
    <property type="entry name" value="Tet_transcr_reg_TetR-rel_C_sf"/>
</dbReference>
<comment type="caution">
    <text evidence="1">The sequence shown here is derived from an EMBL/GenBank/DDBJ whole genome shotgun (WGS) entry which is preliminary data.</text>
</comment>
<protein>
    <submittedName>
        <fullName evidence="1">TetR/AcrR family transcriptional regulator</fullName>
    </submittedName>
</protein>
<accession>A0ABR9FMB7</accession>
<evidence type="ECO:0000313" key="1">
    <source>
        <dbReference type="EMBL" id="MBE0457976.1"/>
    </source>
</evidence>
<evidence type="ECO:0000313" key="2">
    <source>
        <dbReference type="Proteomes" id="UP000707245"/>
    </source>
</evidence>
<dbReference type="InterPro" id="IPR009057">
    <property type="entry name" value="Homeodomain-like_sf"/>
</dbReference>
<dbReference type="SUPFAM" id="SSF46689">
    <property type="entry name" value="Homeodomain-like"/>
    <property type="match status" value="1"/>
</dbReference>
<dbReference type="Gene3D" id="1.10.357.10">
    <property type="entry name" value="Tetracycline Repressor, domain 2"/>
    <property type="match status" value="1"/>
</dbReference>
<gene>
    <name evidence="1" type="ORF">EI167_11045</name>
</gene>